<evidence type="ECO:0000313" key="2">
    <source>
        <dbReference type="Proteomes" id="UP000789570"/>
    </source>
</evidence>
<reference evidence="1" key="1">
    <citation type="submission" date="2021-06" db="EMBL/GenBank/DDBJ databases">
        <authorList>
            <person name="Kallberg Y."/>
            <person name="Tangrot J."/>
            <person name="Rosling A."/>
        </authorList>
    </citation>
    <scope>NUCLEOTIDE SEQUENCE</scope>
    <source>
        <strain evidence="1">UK204</strain>
    </source>
</reference>
<feature type="non-terminal residue" evidence="1">
    <location>
        <position position="1"/>
    </location>
</feature>
<dbReference type="AlphaFoldDB" id="A0A9N9HFB4"/>
<comment type="caution">
    <text evidence="1">The sequence shown here is derived from an EMBL/GenBank/DDBJ whole genome shotgun (WGS) entry which is preliminary data.</text>
</comment>
<name>A0A9N9HFB4_9GLOM</name>
<protein>
    <submittedName>
        <fullName evidence="1">7245_t:CDS:1</fullName>
    </submittedName>
</protein>
<organism evidence="1 2">
    <name type="scientific">Funneliformis caledonium</name>
    <dbReference type="NCBI Taxonomy" id="1117310"/>
    <lineage>
        <taxon>Eukaryota</taxon>
        <taxon>Fungi</taxon>
        <taxon>Fungi incertae sedis</taxon>
        <taxon>Mucoromycota</taxon>
        <taxon>Glomeromycotina</taxon>
        <taxon>Glomeromycetes</taxon>
        <taxon>Glomerales</taxon>
        <taxon>Glomeraceae</taxon>
        <taxon>Funneliformis</taxon>
    </lineage>
</organism>
<sequence>MAEMAETILALYKIIPEYVLGSLPVIAIMGDSPYRVLDALLMDSFTPSTLEYTNNEEETNDKEITKGTDRHPKYRPFGFHAMKLNIEKNKIIKEYVVLCTAKASVLERLSSLVSAYYIMIGLTARFSMVQGKIVCEVKDPSDVFDKIQIIVDNDPKDKLKFHKCVTITIINSLSLDDSTYRLLYTP</sequence>
<evidence type="ECO:0000313" key="1">
    <source>
        <dbReference type="EMBL" id="CAG8684809.1"/>
    </source>
</evidence>
<accession>A0A9N9HFB4</accession>
<proteinExistence type="predicted"/>
<keyword evidence="2" id="KW-1185">Reference proteome</keyword>
<dbReference type="EMBL" id="CAJVPQ010006442">
    <property type="protein sequence ID" value="CAG8684809.1"/>
    <property type="molecule type" value="Genomic_DNA"/>
</dbReference>
<dbReference type="Proteomes" id="UP000789570">
    <property type="component" value="Unassembled WGS sequence"/>
</dbReference>
<gene>
    <name evidence="1" type="ORF">FCALED_LOCUS12691</name>
</gene>